<dbReference type="InterPro" id="IPR031322">
    <property type="entry name" value="Shikimate/glucono_kinase"/>
</dbReference>
<comment type="similarity">
    <text evidence="7">Belongs to the shikimate kinase family.</text>
</comment>
<name>A0A371PH44_9BACL</name>
<dbReference type="PANTHER" id="PTHR21087">
    <property type="entry name" value="SHIKIMATE KINASE"/>
    <property type="match status" value="1"/>
</dbReference>
<evidence type="ECO:0000256" key="3">
    <source>
        <dbReference type="ARBA" id="ARBA00022741"/>
    </source>
</evidence>
<keyword evidence="7" id="KW-0963">Cytoplasm</keyword>
<keyword evidence="5 7" id="KW-0067">ATP-binding</keyword>
<feature type="binding site" evidence="7">
    <location>
        <position position="77"/>
    </location>
    <ligand>
        <name>substrate</name>
    </ligand>
</feature>
<evidence type="ECO:0000256" key="4">
    <source>
        <dbReference type="ARBA" id="ARBA00022777"/>
    </source>
</evidence>
<comment type="pathway">
    <text evidence="7">Metabolic intermediate biosynthesis; chorismate biosynthesis; chorismate from D-erythrose 4-phosphate and phosphoenolpyruvate: step 5/7.</text>
</comment>
<sequence>MNIVLIGMSGAGKSTLGLLLAQALKMDFVDTDLVIEQQEDRLLQDIMDQDGIDHFMAVEEAVLSKLQLNNCMISTGGSAIYSEQAMKALKQNGLVLYLHVSFEEISRRLTNIATRGIVMKNALSLKDVYEERLPLYIKYSDHKIDCSNRDVEQCVREILQVVESKRSM</sequence>
<comment type="caution">
    <text evidence="7">Lacks conserved residue(s) required for the propagation of feature annotation.</text>
</comment>
<evidence type="ECO:0000256" key="1">
    <source>
        <dbReference type="ARBA" id="ARBA00022605"/>
    </source>
</evidence>
<keyword evidence="2 7" id="KW-0808">Transferase</keyword>
<dbReference type="EC" id="2.7.1.71" evidence="7"/>
<evidence type="ECO:0000313" key="9">
    <source>
        <dbReference type="Proteomes" id="UP000261905"/>
    </source>
</evidence>
<dbReference type="GO" id="GO:0000287">
    <property type="term" value="F:magnesium ion binding"/>
    <property type="evidence" value="ECO:0007669"/>
    <property type="project" value="UniProtKB-UniRule"/>
</dbReference>
<feature type="binding site" evidence="7">
    <location>
        <position position="14"/>
    </location>
    <ligand>
        <name>Mg(2+)</name>
        <dbReference type="ChEBI" id="CHEBI:18420"/>
    </ligand>
</feature>
<keyword evidence="7" id="KW-0460">Magnesium</keyword>
<keyword evidence="1 7" id="KW-0028">Amino-acid biosynthesis</keyword>
<keyword evidence="4 7" id="KW-0418">Kinase</keyword>
<comment type="caution">
    <text evidence="8">The sequence shown here is derived from an EMBL/GenBank/DDBJ whole genome shotgun (WGS) entry which is preliminary data.</text>
</comment>
<comment type="subunit">
    <text evidence="7">Monomer.</text>
</comment>
<dbReference type="InterPro" id="IPR027417">
    <property type="entry name" value="P-loop_NTPase"/>
</dbReference>
<dbReference type="GO" id="GO:0004765">
    <property type="term" value="F:shikimate kinase activity"/>
    <property type="evidence" value="ECO:0007669"/>
    <property type="project" value="UniProtKB-UniRule"/>
</dbReference>
<dbReference type="SUPFAM" id="SSF52540">
    <property type="entry name" value="P-loop containing nucleoside triphosphate hydrolases"/>
    <property type="match status" value="1"/>
</dbReference>
<keyword evidence="7" id="KW-0479">Metal-binding</keyword>
<evidence type="ECO:0000313" key="8">
    <source>
        <dbReference type="EMBL" id="REK75259.1"/>
    </source>
</evidence>
<dbReference type="GO" id="GO:0005829">
    <property type="term" value="C:cytosol"/>
    <property type="evidence" value="ECO:0007669"/>
    <property type="project" value="TreeGrafter"/>
</dbReference>
<evidence type="ECO:0000256" key="7">
    <source>
        <dbReference type="HAMAP-Rule" id="MF_00109"/>
    </source>
</evidence>
<dbReference type="UniPathway" id="UPA00053">
    <property type="reaction ID" value="UER00088"/>
</dbReference>
<keyword evidence="3 7" id="KW-0547">Nucleotide-binding</keyword>
<protein>
    <recommendedName>
        <fullName evidence="7">Shikimate kinase</fullName>
        <shortName evidence="7">SK</shortName>
        <ecNumber evidence="7">2.7.1.71</ecNumber>
    </recommendedName>
</protein>
<evidence type="ECO:0000256" key="5">
    <source>
        <dbReference type="ARBA" id="ARBA00022840"/>
    </source>
</evidence>
<dbReference type="PRINTS" id="PR01100">
    <property type="entry name" value="SHIKIMTKNASE"/>
</dbReference>
<accession>A0A371PH44</accession>
<proteinExistence type="inferred from homology"/>
<dbReference type="GO" id="GO:0009073">
    <property type="term" value="P:aromatic amino acid family biosynthetic process"/>
    <property type="evidence" value="ECO:0007669"/>
    <property type="project" value="UniProtKB-KW"/>
</dbReference>
<dbReference type="InterPro" id="IPR000623">
    <property type="entry name" value="Shikimate_kinase/TSH1"/>
</dbReference>
<dbReference type="PANTHER" id="PTHR21087:SF16">
    <property type="entry name" value="SHIKIMATE KINASE 1, CHLOROPLASTIC"/>
    <property type="match status" value="1"/>
</dbReference>
<keyword evidence="6 7" id="KW-0057">Aromatic amino acid biosynthesis</keyword>
<dbReference type="OrthoDB" id="9800332at2"/>
<dbReference type="RefSeq" id="WP_116047246.1">
    <property type="nucleotide sequence ID" value="NZ_QUBQ01000002.1"/>
</dbReference>
<dbReference type="GO" id="GO:0005524">
    <property type="term" value="F:ATP binding"/>
    <property type="evidence" value="ECO:0007669"/>
    <property type="project" value="UniProtKB-UniRule"/>
</dbReference>
<dbReference type="GO" id="GO:0008652">
    <property type="term" value="P:amino acid biosynthetic process"/>
    <property type="evidence" value="ECO:0007669"/>
    <property type="project" value="UniProtKB-KW"/>
</dbReference>
<organism evidence="8 9">
    <name type="scientific">Paenibacillus paeoniae</name>
    <dbReference type="NCBI Taxonomy" id="2292705"/>
    <lineage>
        <taxon>Bacteria</taxon>
        <taxon>Bacillati</taxon>
        <taxon>Bacillota</taxon>
        <taxon>Bacilli</taxon>
        <taxon>Bacillales</taxon>
        <taxon>Paenibacillaceae</taxon>
        <taxon>Paenibacillus</taxon>
    </lineage>
</organism>
<gene>
    <name evidence="7" type="primary">aroK</name>
    <name evidence="8" type="ORF">DX130_15765</name>
</gene>
<feature type="binding site" evidence="7">
    <location>
        <begin position="10"/>
        <end position="15"/>
    </location>
    <ligand>
        <name>ATP</name>
        <dbReference type="ChEBI" id="CHEBI:30616"/>
    </ligand>
</feature>
<dbReference type="Gene3D" id="3.40.50.300">
    <property type="entry name" value="P-loop containing nucleotide triphosphate hydrolases"/>
    <property type="match status" value="1"/>
</dbReference>
<feature type="binding site" evidence="7">
    <location>
        <position position="115"/>
    </location>
    <ligand>
        <name>ATP</name>
        <dbReference type="ChEBI" id="CHEBI:30616"/>
    </ligand>
</feature>
<dbReference type="HAMAP" id="MF_00109">
    <property type="entry name" value="Shikimate_kinase"/>
    <property type="match status" value="1"/>
</dbReference>
<comment type="cofactor">
    <cofactor evidence="7">
        <name>Mg(2+)</name>
        <dbReference type="ChEBI" id="CHEBI:18420"/>
    </cofactor>
    <text evidence="7">Binds 1 Mg(2+) ion per subunit.</text>
</comment>
<dbReference type="Pfam" id="PF01202">
    <property type="entry name" value="SKI"/>
    <property type="match status" value="1"/>
</dbReference>
<reference evidence="8 9" key="1">
    <citation type="submission" date="2018-08" db="EMBL/GenBank/DDBJ databases">
        <title>Paenibacillus sp. M4BSY-1, whole genome shotgun sequence.</title>
        <authorList>
            <person name="Tuo L."/>
        </authorList>
    </citation>
    <scope>NUCLEOTIDE SEQUENCE [LARGE SCALE GENOMIC DNA]</scope>
    <source>
        <strain evidence="8 9">M4BSY-1</strain>
    </source>
</reference>
<feature type="binding site" evidence="7">
    <location>
        <position position="149"/>
    </location>
    <ligand>
        <name>ATP</name>
        <dbReference type="ChEBI" id="CHEBI:30616"/>
    </ligand>
</feature>
<keyword evidence="9" id="KW-1185">Reference proteome</keyword>
<comment type="subcellular location">
    <subcellularLocation>
        <location evidence="7">Cytoplasm</location>
    </subcellularLocation>
</comment>
<evidence type="ECO:0000256" key="2">
    <source>
        <dbReference type="ARBA" id="ARBA00022679"/>
    </source>
</evidence>
<dbReference type="AlphaFoldDB" id="A0A371PH44"/>
<feature type="binding site" evidence="7">
    <location>
        <position position="32"/>
    </location>
    <ligand>
        <name>substrate</name>
    </ligand>
</feature>
<dbReference type="GO" id="GO:0009423">
    <property type="term" value="P:chorismate biosynthetic process"/>
    <property type="evidence" value="ECO:0007669"/>
    <property type="project" value="UniProtKB-UniRule"/>
</dbReference>
<dbReference type="Proteomes" id="UP000261905">
    <property type="component" value="Unassembled WGS sequence"/>
</dbReference>
<comment type="function">
    <text evidence="7">Catalyzes the specific phosphorylation of the 3-hydroxyl group of shikimic acid using ATP as a cosubstrate.</text>
</comment>
<comment type="catalytic activity">
    <reaction evidence="7">
        <text>shikimate + ATP = 3-phosphoshikimate + ADP + H(+)</text>
        <dbReference type="Rhea" id="RHEA:13121"/>
        <dbReference type="ChEBI" id="CHEBI:15378"/>
        <dbReference type="ChEBI" id="CHEBI:30616"/>
        <dbReference type="ChEBI" id="CHEBI:36208"/>
        <dbReference type="ChEBI" id="CHEBI:145989"/>
        <dbReference type="ChEBI" id="CHEBI:456216"/>
        <dbReference type="EC" id="2.7.1.71"/>
    </reaction>
</comment>
<feature type="binding site" evidence="7">
    <location>
        <position position="132"/>
    </location>
    <ligand>
        <name>substrate</name>
    </ligand>
</feature>
<dbReference type="EMBL" id="QUBQ01000002">
    <property type="protein sequence ID" value="REK75259.1"/>
    <property type="molecule type" value="Genomic_DNA"/>
</dbReference>
<dbReference type="CDD" id="cd00464">
    <property type="entry name" value="SK"/>
    <property type="match status" value="1"/>
</dbReference>
<evidence type="ECO:0000256" key="6">
    <source>
        <dbReference type="ARBA" id="ARBA00023141"/>
    </source>
</evidence>